<dbReference type="InterPro" id="IPR005149">
    <property type="entry name" value="Tscrpt_reg_PadR_N"/>
</dbReference>
<feature type="domain" description="Transcription regulator PadR N-terminal" evidence="1">
    <location>
        <begin position="35"/>
        <end position="85"/>
    </location>
</feature>
<dbReference type="PANTHER" id="PTHR33169:SF14">
    <property type="entry name" value="TRANSCRIPTIONAL REGULATOR RV3488"/>
    <property type="match status" value="1"/>
</dbReference>
<evidence type="ECO:0000259" key="1">
    <source>
        <dbReference type="Pfam" id="PF03551"/>
    </source>
</evidence>
<dbReference type="Proteomes" id="UP000321750">
    <property type="component" value="Unassembled WGS sequence"/>
</dbReference>
<organism evidence="2 3">
    <name type="scientific">Methylobacterium gnaphalii</name>
    <dbReference type="NCBI Taxonomy" id="1010610"/>
    <lineage>
        <taxon>Bacteria</taxon>
        <taxon>Pseudomonadati</taxon>
        <taxon>Pseudomonadota</taxon>
        <taxon>Alphaproteobacteria</taxon>
        <taxon>Hyphomicrobiales</taxon>
        <taxon>Methylobacteriaceae</taxon>
        <taxon>Methylobacterium</taxon>
    </lineage>
</organism>
<keyword evidence="3" id="KW-1185">Reference proteome</keyword>
<dbReference type="SUPFAM" id="SSF46785">
    <property type="entry name" value="Winged helix' DNA-binding domain"/>
    <property type="match status" value="1"/>
</dbReference>
<dbReference type="Pfam" id="PF03551">
    <property type="entry name" value="PadR"/>
    <property type="match status" value="1"/>
</dbReference>
<sequence>MEYSEPRLTAPTLKLLRFLLTDRSNENSGAAISKATKIGAGTLYPLLARLESAGWVTGTWEQADPREIGRPKRRFYQLTGLGATRARGALADFQLPLSGGVLAWNT</sequence>
<proteinExistence type="predicted"/>
<comment type="caution">
    <text evidence="2">The sequence shown here is derived from an EMBL/GenBank/DDBJ whole genome shotgun (WGS) entry which is preliminary data.</text>
</comment>
<reference evidence="2 3" key="1">
    <citation type="submission" date="2019-07" db="EMBL/GenBank/DDBJ databases">
        <title>Whole genome shotgun sequence of Methylobacterium gnaphalii NBRC 107716.</title>
        <authorList>
            <person name="Hosoyama A."/>
            <person name="Uohara A."/>
            <person name="Ohji S."/>
            <person name="Ichikawa N."/>
        </authorList>
    </citation>
    <scope>NUCLEOTIDE SEQUENCE [LARGE SCALE GENOMIC DNA]</scope>
    <source>
        <strain evidence="2 3">NBRC 107716</strain>
    </source>
</reference>
<evidence type="ECO:0000313" key="3">
    <source>
        <dbReference type="Proteomes" id="UP000321750"/>
    </source>
</evidence>
<protein>
    <submittedName>
        <fullName evidence="2">Transcriptional regulator</fullName>
    </submittedName>
</protein>
<dbReference type="EMBL" id="BJZV01000007">
    <property type="protein sequence ID" value="GEP09837.1"/>
    <property type="molecule type" value="Genomic_DNA"/>
</dbReference>
<dbReference type="PANTHER" id="PTHR33169">
    <property type="entry name" value="PADR-FAMILY TRANSCRIPTIONAL REGULATOR"/>
    <property type="match status" value="1"/>
</dbReference>
<name>A0A512JIQ4_9HYPH</name>
<dbReference type="InterPro" id="IPR036390">
    <property type="entry name" value="WH_DNA-bd_sf"/>
</dbReference>
<accession>A0A512JIQ4</accession>
<dbReference type="InterPro" id="IPR052509">
    <property type="entry name" value="Metal_resp_DNA-bind_regulator"/>
</dbReference>
<evidence type="ECO:0000313" key="2">
    <source>
        <dbReference type="EMBL" id="GEP09837.1"/>
    </source>
</evidence>
<dbReference type="OrthoDB" id="3186544at2"/>
<dbReference type="InterPro" id="IPR036388">
    <property type="entry name" value="WH-like_DNA-bd_sf"/>
</dbReference>
<dbReference type="AlphaFoldDB" id="A0A512JIQ4"/>
<dbReference type="Gene3D" id="1.10.10.10">
    <property type="entry name" value="Winged helix-like DNA-binding domain superfamily/Winged helix DNA-binding domain"/>
    <property type="match status" value="1"/>
</dbReference>
<gene>
    <name evidence="2" type="ORF">MGN01_16820</name>
</gene>
<dbReference type="RefSeq" id="WP_147046136.1">
    <property type="nucleotide sequence ID" value="NZ_BJZV01000007.1"/>
</dbReference>